<accession>A0A165UK50</accession>
<gene>
    <name evidence="1" type="ORF">DAEQUDRAFT_720240</name>
</gene>
<dbReference type="STRING" id="1314783.A0A165UK50"/>
<protein>
    <submittedName>
        <fullName evidence="1">Uncharacterized protein</fullName>
    </submittedName>
</protein>
<reference evidence="1 2" key="1">
    <citation type="journal article" date="2016" name="Mol. Biol. Evol.">
        <title>Comparative Genomics of Early-Diverging Mushroom-Forming Fungi Provides Insights into the Origins of Lignocellulose Decay Capabilities.</title>
        <authorList>
            <person name="Nagy L.G."/>
            <person name="Riley R."/>
            <person name="Tritt A."/>
            <person name="Adam C."/>
            <person name="Daum C."/>
            <person name="Floudas D."/>
            <person name="Sun H."/>
            <person name="Yadav J.S."/>
            <person name="Pangilinan J."/>
            <person name="Larsson K.H."/>
            <person name="Matsuura K."/>
            <person name="Barry K."/>
            <person name="Labutti K."/>
            <person name="Kuo R."/>
            <person name="Ohm R.A."/>
            <person name="Bhattacharya S.S."/>
            <person name="Shirouzu T."/>
            <person name="Yoshinaga Y."/>
            <person name="Martin F.M."/>
            <person name="Grigoriev I.V."/>
            <person name="Hibbett D.S."/>
        </authorList>
    </citation>
    <scope>NUCLEOTIDE SEQUENCE [LARGE SCALE GENOMIC DNA]</scope>
    <source>
        <strain evidence="1 2">L-15889</strain>
    </source>
</reference>
<dbReference type="AlphaFoldDB" id="A0A165UK50"/>
<dbReference type="InterPro" id="IPR023213">
    <property type="entry name" value="CAT-like_dom_sf"/>
</dbReference>
<evidence type="ECO:0000313" key="1">
    <source>
        <dbReference type="EMBL" id="KZT75031.1"/>
    </source>
</evidence>
<proteinExistence type="predicted"/>
<dbReference type="Gene3D" id="3.30.559.30">
    <property type="entry name" value="Nonribosomal peptide synthetase, condensation domain"/>
    <property type="match status" value="1"/>
</dbReference>
<evidence type="ECO:0000313" key="2">
    <source>
        <dbReference type="Proteomes" id="UP000076727"/>
    </source>
</evidence>
<sequence length="567" mass="63049">MSRPSIPTPPPLDVEEAKTFINKPVPVSLGAAMSPQSIQYERKMGDTELSYFLPSRQTGVNDMYLHLAFDAPPQLLRHARVRLVWAILRLRHPLLSAKVVMHDYDDVRFVYDAPSGPEDALVKAEAALEFRSQTKDELVDSYLNGPRTLSNSRLSYLVVCRPGLGTLPTPPRTPSPSRDKFAAREGLTESTGLEADQNASISQFDVLFAAMHFLGDGMALHQCANDFFGLVACGKSDDELAKVLDDEWKRRFGRCTTDIQSKPPLPVFLEARLAEPRTCFQKAAAQVDYQLSQSTLVGGQSFPRRKHSDRHTVLLNKDYPPDLTKAILKKCKENGVSISAALFALCNIAWARMGGGKPELPMMMYSALNLRPYFTPMKLVHDSYWFLAIGYFNVILPSFLPASDQEKTFWHRARLAKAQSTQTAKNKMVVSRTRELARERAERARTWAKEDDEKEQGIRAAPAAVASSAPSVKDILPARAPASSAALMGLSLLGNLDAMYKATAYPDVQLRSLTTGSRQRHGAMLLFGFTFAGKLCLSLGYDENGFAEGVVEKFWEEMQRCTEDFLA</sequence>
<name>A0A165UK50_9APHY</name>
<dbReference type="PANTHER" id="PTHR28037">
    <property type="entry name" value="ALCOHOL O-ACETYLTRANSFERASE 1-RELATED"/>
    <property type="match status" value="1"/>
</dbReference>
<dbReference type="OrthoDB" id="3355480at2759"/>
<organism evidence="1 2">
    <name type="scientific">Daedalea quercina L-15889</name>
    <dbReference type="NCBI Taxonomy" id="1314783"/>
    <lineage>
        <taxon>Eukaryota</taxon>
        <taxon>Fungi</taxon>
        <taxon>Dikarya</taxon>
        <taxon>Basidiomycota</taxon>
        <taxon>Agaricomycotina</taxon>
        <taxon>Agaricomycetes</taxon>
        <taxon>Polyporales</taxon>
        <taxon>Fomitopsis</taxon>
    </lineage>
</organism>
<keyword evidence="2" id="KW-1185">Reference proteome</keyword>
<dbReference type="Proteomes" id="UP000076727">
    <property type="component" value="Unassembled WGS sequence"/>
</dbReference>
<dbReference type="InterPro" id="IPR052058">
    <property type="entry name" value="Alcohol_O-acetyltransferase"/>
</dbReference>
<dbReference type="EMBL" id="KV429032">
    <property type="protein sequence ID" value="KZT75031.1"/>
    <property type="molecule type" value="Genomic_DNA"/>
</dbReference>
<dbReference type="PANTHER" id="PTHR28037:SF1">
    <property type="entry name" value="ALCOHOL O-ACETYLTRANSFERASE 1-RELATED"/>
    <property type="match status" value="1"/>
</dbReference>
<dbReference type="Gene3D" id="3.30.559.10">
    <property type="entry name" value="Chloramphenicol acetyltransferase-like domain"/>
    <property type="match status" value="1"/>
</dbReference>